<evidence type="ECO:0000256" key="1">
    <source>
        <dbReference type="SAM" id="MobiDB-lite"/>
    </source>
</evidence>
<feature type="transmembrane region" description="Helical" evidence="2">
    <location>
        <begin position="1179"/>
        <end position="1203"/>
    </location>
</feature>
<gene>
    <name evidence="3" type="ORF">LWF01_12970</name>
</gene>
<dbReference type="SUPFAM" id="SSF82693">
    <property type="entry name" value="Multidrug efflux transporter AcrB pore domain, PN1, PN2, PC1 and PC2 subdomains"/>
    <property type="match status" value="3"/>
</dbReference>
<dbReference type="SUPFAM" id="SSF82714">
    <property type="entry name" value="Multidrug efflux transporter AcrB TolC docking domain, DN and DC subdomains"/>
    <property type="match status" value="2"/>
</dbReference>
<reference evidence="3 4" key="1">
    <citation type="submission" date="2023-05" db="EMBL/GenBank/DDBJ databases">
        <title>Lithophilousrod everest ZFBP1038 complete genpme.</title>
        <authorList>
            <person name="Tian M."/>
        </authorList>
    </citation>
    <scope>NUCLEOTIDE SEQUENCE [LARGE SCALE GENOMIC DNA]</scope>
    <source>
        <strain evidence="3 4">ZFBP1038</strain>
    </source>
</reference>
<feature type="transmembrane region" description="Helical" evidence="2">
    <location>
        <begin position="1148"/>
        <end position="1173"/>
    </location>
</feature>
<name>A0ABY8QRJ7_9MICO</name>
<feature type="compositionally biased region" description="Basic and acidic residues" evidence="1">
    <location>
        <begin position="959"/>
        <end position="979"/>
    </location>
</feature>
<dbReference type="SUPFAM" id="SSF82866">
    <property type="entry name" value="Multidrug efflux transporter AcrB transmembrane domain"/>
    <property type="match status" value="2"/>
</dbReference>
<dbReference type="Pfam" id="PF00873">
    <property type="entry name" value="ACR_tran"/>
    <property type="match status" value="3"/>
</dbReference>
<evidence type="ECO:0000313" key="4">
    <source>
        <dbReference type="Proteomes" id="UP001209083"/>
    </source>
</evidence>
<feature type="compositionally biased region" description="Low complexity" evidence="1">
    <location>
        <begin position="928"/>
        <end position="942"/>
    </location>
</feature>
<keyword evidence="2" id="KW-1133">Transmembrane helix</keyword>
<feature type="compositionally biased region" description="Basic and acidic residues" evidence="1">
    <location>
        <begin position="867"/>
        <end position="876"/>
    </location>
</feature>
<dbReference type="InterPro" id="IPR027463">
    <property type="entry name" value="AcrB_DN_DC_subdom"/>
</dbReference>
<feature type="transmembrane region" description="Helical" evidence="2">
    <location>
        <begin position="357"/>
        <end position="377"/>
    </location>
</feature>
<feature type="transmembrane region" description="Helical" evidence="2">
    <location>
        <begin position="331"/>
        <end position="350"/>
    </location>
</feature>
<keyword evidence="4" id="KW-1185">Reference proteome</keyword>
<dbReference type="Proteomes" id="UP001209083">
    <property type="component" value="Chromosome"/>
</dbReference>
<feature type="transmembrane region" description="Helical" evidence="2">
    <location>
        <begin position="383"/>
        <end position="407"/>
    </location>
</feature>
<accession>A0ABY8QRJ7</accession>
<feature type="transmembrane region" description="Helical" evidence="2">
    <location>
        <begin position="460"/>
        <end position="486"/>
    </location>
</feature>
<proteinExistence type="predicted"/>
<feature type="compositionally biased region" description="Gly residues" evidence="1">
    <location>
        <begin position="1248"/>
        <end position="1259"/>
    </location>
</feature>
<feature type="compositionally biased region" description="Basic and acidic residues" evidence="1">
    <location>
        <begin position="838"/>
        <end position="860"/>
    </location>
</feature>
<dbReference type="PANTHER" id="PTHR32063:SF0">
    <property type="entry name" value="SWARMING MOTILITY PROTEIN SWRC"/>
    <property type="match status" value="1"/>
</dbReference>
<dbReference type="Gene3D" id="3.30.2090.10">
    <property type="entry name" value="Multidrug efflux transporter AcrB TolC docking domain, DN and DC subdomains"/>
    <property type="match status" value="2"/>
</dbReference>
<feature type="compositionally biased region" description="Basic and acidic residues" evidence="1">
    <location>
        <begin position="531"/>
        <end position="541"/>
    </location>
</feature>
<dbReference type="Gene3D" id="3.30.70.1430">
    <property type="entry name" value="Multidrug efflux transporter AcrB pore domain"/>
    <property type="match status" value="2"/>
</dbReference>
<evidence type="ECO:0000313" key="3">
    <source>
        <dbReference type="EMBL" id="WGW11009.1"/>
    </source>
</evidence>
<dbReference type="PRINTS" id="PR00702">
    <property type="entry name" value="ACRIFLAVINRP"/>
</dbReference>
<feature type="transmembrane region" description="Helical" evidence="2">
    <location>
        <begin position="428"/>
        <end position="448"/>
    </location>
</feature>
<organism evidence="3 4">
    <name type="scientific">Saxibacter everestensis</name>
    <dbReference type="NCBI Taxonomy" id="2909229"/>
    <lineage>
        <taxon>Bacteria</taxon>
        <taxon>Bacillati</taxon>
        <taxon>Actinomycetota</taxon>
        <taxon>Actinomycetes</taxon>
        <taxon>Micrococcales</taxon>
        <taxon>Brevibacteriaceae</taxon>
        <taxon>Saxibacter</taxon>
    </lineage>
</organism>
<feature type="compositionally biased region" description="Basic and acidic residues" evidence="1">
    <location>
        <begin position="1213"/>
        <end position="1234"/>
    </location>
</feature>
<feature type="region of interest" description="Disordered" evidence="1">
    <location>
        <begin position="892"/>
        <end position="979"/>
    </location>
</feature>
<feature type="transmembrane region" description="Helical" evidence="2">
    <location>
        <begin position="581"/>
        <end position="601"/>
    </location>
</feature>
<feature type="compositionally biased region" description="Low complexity" evidence="1">
    <location>
        <begin position="892"/>
        <end position="915"/>
    </location>
</feature>
<evidence type="ECO:0000256" key="2">
    <source>
        <dbReference type="SAM" id="Phobius"/>
    </source>
</evidence>
<dbReference type="EMBL" id="CP090958">
    <property type="protein sequence ID" value="WGW11009.1"/>
    <property type="molecule type" value="Genomic_DNA"/>
</dbReference>
<feature type="region of interest" description="Disordered" evidence="1">
    <location>
        <begin position="831"/>
        <end position="878"/>
    </location>
</feature>
<dbReference type="RefSeq" id="WP_349637791.1">
    <property type="nucleotide sequence ID" value="NZ_CP090958.1"/>
</dbReference>
<feature type="transmembrane region" description="Helical" evidence="2">
    <location>
        <begin position="1099"/>
        <end position="1120"/>
    </location>
</feature>
<feature type="transmembrane region" description="Helical" evidence="2">
    <location>
        <begin position="1043"/>
        <end position="1066"/>
    </location>
</feature>
<sequence length="1259" mass="132690">MSFLTRLSLANRALVGLVTLVIVGFGLFATTSLKQELFPSLQFPGASVVSSYPGAAPSSIQNDVTVPLEDAIKGVNGITKVQSTSSSGVSQISVQWDFGEDSDKIESDLRRAVSSVQTDMPQDVDPEVVVGSIDDIPVLQLAVSSEGDQAELARKMTTIALPKLRALDGVRDASLSGEQVRQVTIRLRADDVDKKNVDPASISEVLKANGVVVPAGSITADAKDLSVEVGNTMNSVKDLEAVSIPAEDDPVKLSDIADVSDEPVDESSLSRANGEPSLSLSVVKEQDGNTVDVAKSVRELLPDLKDEVGSGVEITTVFDQAPFIEQSIHDLSVEGGLGLLFAVLVILLFLMSLRSTIITAISIPLSLLIAMIGLWTGGYTLNILTLGALTVAVGRVVDDSIVVIENIKRHQGLGEKGAASIISAVREVSGAVTASTITTVAVFLPIAFVSGQTGELFRPFAVTVTIALLASLLVSLTVVPVLASWFMGRPSKPMTPARAERKRRNDEAFAARESARLERVNARAEAKLAKVNAKREQKGKDPLAPSSRAALGVEHAEHSSPQDALQRGYLPVLRAALRRPIVTLLIAVVLFVMTVGLSGQLKTDFIGEAGQNTLQITQEMPKGTSLEETDKAAKQVESILAEEDDVDSYLTTVGGGSAEEAFMGGGGGSNEASVSVTLKPDADGEAAATRLRDQVGQLEGAGEIEVATAGGAGAGSSDVSIAVEGQDDDSLREGSDAVAKMLGDIDGLSNVTSDLAERQSLLKVSVDKDEAAKYGFSEAQVGQAVSEALRGSNIGTITIDDKEQDLILKTAEAPKSMKDIENLELPVTQVQSAQAQKDAADEVEKKQEAIAERQQAKADEQAEEQADEIRKGRSEAQEQLDELLSQLQALQNGAGQPGQPQQSPEGQSQQAQAQQIAELRKAISQTREQIAQADEQLAAAEEAQQDQRRQQEESEQLADEQKDAAKAEADPKRVKDVATVEETKAPATITRIDGVRSVTVTATPNGDDLSAVNAAIMKGIDSVDLPDGVSAKIGGVSEEQNEAFVQLGLAMLVAIAIVYMVMVATFRSLLQPLILLVSIPFAATGALGLLLATGTPLGIPAMIGLLMLIGIVVTNAIVLIDLINQYRERGTSVDDAVLHGARLRLRPIVMTALATICALIPMSLGLTGGGVFISKPLAIVVIGGLISSTVLTLILVPVLYTLLERRRERRAARKAEQAEQQVEERHDPSDEDAARFGADSTNATAGDSGAGLGRHSGDA</sequence>
<keyword evidence="2" id="KW-0812">Transmembrane</keyword>
<feature type="transmembrane region" description="Helical" evidence="2">
    <location>
        <begin position="1073"/>
        <end position="1093"/>
    </location>
</feature>
<protein>
    <submittedName>
        <fullName evidence="3">Efflux RND transporter permease subunit</fullName>
    </submittedName>
</protein>
<dbReference type="Gene3D" id="1.20.1640.10">
    <property type="entry name" value="Multidrug efflux transporter AcrB transmembrane domain"/>
    <property type="match status" value="2"/>
</dbReference>
<feature type="region of interest" description="Disordered" evidence="1">
    <location>
        <begin position="1212"/>
        <end position="1259"/>
    </location>
</feature>
<dbReference type="InterPro" id="IPR001036">
    <property type="entry name" value="Acrflvin-R"/>
</dbReference>
<keyword evidence="2" id="KW-0472">Membrane</keyword>
<dbReference type="PANTHER" id="PTHR32063">
    <property type="match status" value="1"/>
</dbReference>
<feature type="region of interest" description="Disordered" evidence="1">
    <location>
        <begin position="531"/>
        <end position="559"/>
    </location>
</feature>